<dbReference type="GO" id="GO:0030170">
    <property type="term" value="F:pyridoxal phosphate binding"/>
    <property type="evidence" value="ECO:0007669"/>
    <property type="project" value="InterPro"/>
</dbReference>
<protein>
    <recommendedName>
        <fullName evidence="1">MOSC domain-containing protein</fullName>
    </recommendedName>
</protein>
<name>A0A8K0P198_LADFU</name>
<dbReference type="EMBL" id="KZ308394">
    <property type="protein sequence ID" value="KAG8228903.1"/>
    <property type="molecule type" value="Genomic_DNA"/>
</dbReference>
<dbReference type="SUPFAM" id="SSF50800">
    <property type="entry name" value="PK beta-barrel domain-like"/>
    <property type="match status" value="1"/>
</dbReference>
<dbReference type="GO" id="GO:0003824">
    <property type="term" value="F:catalytic activity"/>
    <property type="evidence" value="ECO:0007669"/>
    <property type="project" value="InterPro"/>
</dbReference>
<reference evidence="2" key="1">
    <citation type="submission" date="2013-04" db="EMBL/GenBank/DDBJ databases">
        <authorList>
            <person name="Qu J."/>
            <person name="Murali S.C."/>
            <person name="Bandaranaike D."/>
            <person name="Bellair M."/>
            <person name="Blankenburg K."/>
            <person name="Chao H."/>
            <person name="Dinh H."/>
            <person name="Doddapaneni H."/>
            <person name="Downs B."/>
            <person name="Dugan-Rocha S."/>
            <person name="Elkadiri S."/>
            <person name="Gnanaolivu R.D."/>
            <person name="Hernandez B."/>
            <person name="Javaid M."/>
            <person name="Jayaseelan J.C."/>
            <person name="Lee S."/>
            <person name="Li M."/>
            <person name="Ming W."/>
            <person name="Munidasa M."/>
            <person name="Muniz J."/>
            <person name="Nguyen L."/>
            <person name="Ongeri F."/>
            <person name="Osuji N."/>
            <person name="Pu L.-L."/>
            <person name="Puazo M."/>
            <person name="Qu C."/>
            <person name="Quiroz J."/>
            <person name="Raj R."/>
            <person name="Weissenberger G."/>
            <person name="Xin Y."/>
            <person name="Zou X."/>
            <person name="Han Y."/>
            <person name="Richards S."/>
            <person name="Worley K."/>
            <person name="Muzny D."/>
            <person name="Gibbs R."/>
        </authorList>
    </citation>
    <scope>NUCLEOTIDE SEQUENCE</scope>
    <source>
        <strain evidence="2">Sampled in the wild</strain>
    </source>
</reference>
<evidence type="ECO:0000313" key="3">
    <source>
        <dbReference type="Proteomes" id="UP000792457"/>
    </source>
</evidence>
<dbReference type="AlphaFoldDB" id="A0A8K0P198"/>
<dbReference type="InterPro" id="IPR011037">
    <property type="entry name" value="Pyrv_Knase-like_insert_dom_sf"/>
</dbReference>
<gene>
    <name evidence="2" type="ORF">J437_LFUL011151</name>
</gene>
<accession>A0A8K0P198</accession>
<dbReference type="PANTHER" id="PTHR14237:SF19">
    <property type="entry name" value="MITOCHONDRIAL AMIDOXIME REDUCING COMPONENT 1"/>
    <property type="match status" value="1"/>
</dbReference>
<evidence type="ECO:0000313" key="2">
    <source>
        <dbReference type="EMBL" id="KAG8228903.1"/>
    </source>
</evidence>
<comment type="caution">
    <text evidence="2">The sequence shown here is derived from an EMBL/GenBank/DDBJ whole genome shotgun (WGS) entry which is preliminary data.</text>
</comment>
<dbReference type="PROSITE" id="PS51340">
    <property type="entry name" value="MOSC"/>
    <property type="match status" value="1"/>
</dbReference>
<dbReference type="InterPro" id="IPR005302">
    <property type="entry name" value="MoCF_Sase_C"/>
</dbReference>
<dbReference type="Proteomes" id="UP000792457">
    <property type="component" value="Unassembled WGS sequence"/>
</dbReference>
<evidence type="ECO:0000259" key="1">
    <source>
        <dbReference type="PROSITE" id="PS51340"/>
    </source>
</evidence>
<feature type="domain" description="MOSC" evidence="1">
    <location>
        <begin position="8"/>
        <end position="161"/>
    </location>
</feature>
<sequence>MAFFPSQKPTRPVLRSNAVFGVLDKDTGALTDATSFSLLAESSVADLNHRLEKEVSALTFRPNFVVHGTAAPYEEEQWDWIRIGETVFQNVRPCTRCLLTTVDPETGTNYKNGQPLKELKSYKQITEEKLKPFAGESPVLGIHLGLRKPGTVKIGDPVYVPF</sequence>
<organism evidence="2 3">
    <name type="scientific">Ladona fulva</name>
    <name type="common">Scarce chaser dragonfly</name>
    <name type="synonym">Libellula fulva</name>
    <dbReference type="NCBI Taxonomy" id="123851"/>
    <lineage>
        <taxon>Eukaryota</taxon>
        <taxon>Metazoa</taxon>
        <taxon>Ecdysozoa</taxon>
        <taxon>Arthropoda</taxon>
        <taxon>Hexapoda</taxon>
        <taxon>Insecta</taxon>
        <taxon>Pterygota</taxon>
        <taxon>Palaeoptera</taxon>
        <taxon>Odonata</taxon>
        <taxon>Epiprocta</taxon>
        <taxon>Anisoptera</taxon>
        <taxon>Libelluloidea</taxon>
        <taxon>Libellulidae</taxon>
        <taxon>Ladona</taxon>
    </lineage>
</organism>
<keyword evidence="3" id="KW-1185">Reference proteome</keyword>
<dbReference type="OrthoDB" id="17255at2759"/>
<reference evidence="2" key="2">
    <citation type="submission" date="2017-10" db="EMBL/GenBank/DDBJ databases">
        <title>Ladona fulva Genome sequencing and assembly.</title>
        <authorList>
            <person name="Murali S."/>
            <person name="Richards S."/>
            <person name="Bandaranaike D."/>
            <person name="Bellair M."/>
            <person name="Blankenburg K."/>
            <person name="Chao H."/>
            <person name="Dinh H."/>
            <person name="Doddapaneni H."/>
            <person name="Dugan-Rocha S."/>
            <person name="Elkadiri S."/>
            <person name="Gnanaolivu R."/>
            <person name="Hernandez B."/>
            <person name="Skinner E."/>
            <person name="Javaid M."/>
            <person name="Lee S."/>
            <person name="Li M."/>
            <person name="Ming W."/>
            <person name="Munidasa M."/>
            <person name="Muniz J."/>
            <person name="Nguyen L."/>
            <person name="Hughes D."/>
            <person name="Osuji N."/>
            <person name="Pu L.-L."/>
            <person name="Puazo M."/>
            <person name="Qu C."/>
            <person name="Quiroz J."/>
            <person name="Raj R."/>
            <person name="Weissenberger G."/>
            <person name="Xin Y."/>
            <person name="Zou X."/>
            <person name="Han Y."/>
            <person name="Worley K."/>
            <person name="Muzny D."/>
            <person name="Gibbs R."/>
        </authorList>
    </citation>
    <scope>NUCLEOTIDE SEQUENCE</scope>
    <source>
        <strain evidence="2">Sampled in the wild</strain>
    </source>
</reference>
<proteinExistence type="predicted"/>
<dbReference type="Pfam" id="PF03473">
    <property type="entry name" value="MOSC"/>
    <property type="match status" value="1"/>
</dbReference>
<dbReference type="GO" id="GO:0030151">
    <property type="term" value="F:molybdenum ion binding"/>
    <property type="evidence" value="ECO:0007669"/>
    <property type="project" value="InterPro"/>
</dbReference>
<dbReference type="PANTHER" id="PTHR14237">
    <property type="entry name" value="MOLYBDOPTERIN COFACTOR SULFURASE MOSC"/>
    <property type="match status" value="1"/>
</dbReference>